<dbReference type="Gene3D" id="3.50.50.60">
    <property type="entry name" value="FAD/NAD(P)-binding domain"/>
    <property type="match status" value="2"/>
</dbReference>
<name>A0A2S9XK05_9BACT</name>
<dbReference type="RefSeq" id="WP_106393711.1">
    <property type="nucleotide sequence ID" value="NZ_PVNK01000190.1"/>
</dbReference>
<sequence length="483" mass="53846">MTSEHVHIAIVGAGFSGLGAAIRLRQAGIHEFVILERDEEIGGVWRDNLYPGCACDVESPLYSFSFAPNPGWSRMYSPQAEILAYLRRCADEHGVRAHLRLGHAVSEAVWDPDHRRWALETSRGRFTADVLIAGTGGLSEPRVPELRGRERFEGRAFHSARWDAEAPLSGRVAVVGTGASAVQIVPNIVDRVGQLKLFQRTPAWVVPRKDRAFSRLEQRMFALAPFTQRMLRAQLYLRHESFLLGFRNPALMRLVQRRALRYLADQVPDRELRARLRPNFTLGCKRILVSDDYYPALTRDKVEVVSAGVREVVGSGLVDTEGRTHEVDTIIWATGFEVAEPPFARYVRGRSGDSLAQVWRGSPKAYLGTTVAGFPNLFLLTGPNTGLGHSSMLLMIEAQLELILGAVRELGRGAVTIEPDPQVQARFVEEIERGGAGTVWTAGGCSSWYLDGTGRNSTLWPWSTFSYMRRAKFERGDYVIEDA</sequence>
<keyword evidence="1" id="KW-0503">Monooxygenase</keyword>
<comment type="caution">
    <text evidence="1">The sequence shown here is derived from an EMBL/GenBank/DDBJ whole genome shotgun (WGS) entry which is preliminary data.</text>
</comment>
<dbReference type="InterPro" id="IPR036188">
    <property type="entry name" value="FAD/NAD-bd_sf"/>
</dbReference>
<dbReference type="EC" id="1.14.13.84" evidence="1"/>
<dbReference type="Proteomes" id="UP000237968">
    <property type="component" value="Unassembled WGS sequence"/>
</dbReference>
<accession>A0A2S9XK05</accession>
<dbReference type="PANTHER" id="PTHR42877:SF4">
    <property type="entry name" value="FAD_NAD(P)-BINDING DOMAIN-CONTAINING PROTEIN-RELATED"/>
    <property type="match status" value="1"/>
</dbReference>
<dbReference type="PANTHER" id="PTHR42877">
    <property type="entry name" value="L-ORNITHINE N(5)-MONOOXYGENASE-RELATED"/>
    <property type="match status" value="1"/>
</dbReference>
<dbReference type="OrthoDB" id="312624at2"/>
<gene>
    <name evidence="1" type="primary">hapE</name>
    <name evidence="1" type="ORF">ENSA5_44340</name>
</gene>
<evidence type="ECO:0000313" key="2">
    <source>
        <dbReference type="Proteomes" id="UP000237968"/>
    </source>
</evidence>
<protein>
    <submittedName>
        <fullName evidence="1">4-hydroxyacetophenone monooxygenase</fullName>
        <ecNumber evidence="1">1.14.13.84</ecNumber>
    </submittedName>
</protein>
<dbReference type="InterPro" id="IPR051209">
    <property type="entry name" value="FAD-bind_Monooxygenase_sf"/>
</dbReference>
<dbReference type="GO" id="GO:0033767">
    <property type="term" value="F:4-hydroxyacetophenone monooxygenase activity"/>
    <property type="evidence" value="ECO:0007669"/>
    <property type="project" value="UniProtKB-EC"/>
</dbReference>
<proteinExistence type="predicted"/>
<dbReference type="EMBL" id="PVNK01000190">
    <property type="protein sequence ID" value="PRP93167.1"/>
    <property type="molecule type" value="Genomic_DNA"/>
</dbReference>
<reference evidence="1 2" key="1">
    <citation type="submission" date="2018-03" db="EMBL/GenBank/DDBJ databases">
        <title>Draft Genome Sequences of the Obligatory Marine Myxobacteria Enhygromyxa salina SWB005.</title>
        <authorList>
            <person name="Poehlein A."/>
            <person name="Moghaddam J.A."/>
            <person name="Harms H."/>
            <person name="Alanjari M."/>
            <person name="Koenig G.M."/>
            <person name="Daniel R."/>
            <person name="Schaeberle T.F."/>
        </authorList>
    </citation>
    <scope>NUCLEOTIDE SEQUENCE [LARGE SCALE GENOMIC DNA]</scope>
    <source>
        <strain evidence="1 2">SWB005</strain>
    </source>
</reference>
<dbReference type="SUPFAM" id="SSF51905">
    <property type="entry name" value="FAD/NAD(P)-binding domain"/>
    <property type="match status" value="2"/>
</dbReference>
<dbReference type="Pfam" id="PF13738">
    <property type="entry name" value="Pyr_redox_3"/>
    <property type="match status" value="1"/>
</dbReference>
<keyword evidence="2" id="KW-1185">Reference proteome</keyword>
<evidence type="ECO:0000313" key="1">
    <source>
        <dbReference type="EMBL" id="PRP93167.1"/>
    </source>
</evidence>
<organism evidence="1 2">
    <name type="scientific">Enhygromyxa salina</name>
    <dbReference type="NCBI Taxonomy" id="215803"/>
    <lineage>
        <taxon>Bacteria</taxon>
        <taxon>Pseudomonadati</taxon>
        <taxon>Myxococcota</taxon>
        <taxon>Polyangia</taxon>
        <taxon>Nannocystales</taxon>
        <taxon>Nannocystaceae</taxon>
        <taxon>Enhygromyxa</taxon>
    </lineage>
</organism>
<dbReference type="AlphaFoldDB" id="A0A2S9XK05"/>
<keyword evidence="1" id="KW-0560">Oxidoreductase</keyword>